<keyword evidence="1" id="KW-0732">Signal</keyword>
<dbReference type="InterPro" id="IPR024775">
    <property type="entry name" value="DinB-like"/>
</dbReference>
<dbReference type="Proteomes" id="UP000192472">
    <property type="component" value="Unassembled WGS sequence"/>
</dbReference>
<keyword evidence="4" id="KW-1185">Reference proteome</keyword>
<dbReference type="Pfam" id="PF12867">
    <property type="entry name" value="DinB_2"/>
    <property type="match status" value="1"/>
</dbReference>
<feature type="chain" id="PRO_5012077142" evidence="1">
    <location>
        <begin position="32"/>
        <end position="211"/>
    </location>
</feature>
<feature type="domain" description="DinB-like" evidence="2">
    <location>
        <begin position="72"/>
        <end position="154"/>
    </location>
</feature>
<dbReference type="InterPro" id="IPR034660">
    <property type="entry name" value="DinB/YfiT-like"/>
</dbReference>
<dbReference type="SUPFAM" id="SSF109854">
    <property type="entry name" value="DinB/YfiT-like putative metalloenzymes"/>
    <property type="match status" value="1"/>
</dbReference>
<dbReference type="STRING" id="692418.SAMN04488029_2487"/>
<name>A0A1W2GFU8_REIFA</name>
<accession>A0A1W2GFU8</accession>
<dbReference type="AlphaFoldDB" id="A0A1W2GFU8"/>
<evidence type="ECO:0000259" key="2">
    <source>
        <dbReference type="Pfam" id="PF12867"/>
    </source>
</evidence>
<feature type="signal peptide" evidence="1">
    <location>
        <begin position="1"/>
        <end position="31"/>
    </location>
</feature>
<protein>
    <submittedName>
        <fullName evidence="3">DinB superfamily protein</fullName>
    </submittedName>
</protein>
<dbReference type="EMBL" id="FWYF01000002">
    <property type="protein sequence ID" value="SMD35384.1"/>
    <property type="molecule type" value="Genomic_DNA"/>
</dbReference>
<reference evidence="3 4" key="1">
    <citation type="submission" date="2017-04" db="EMBL/GenBank/DDBJ databases">
        <authorList>
            <person name="Afonso C.L."/>
            <person name="Miller P.J."/>
            <person name="Scott M.A."/>
            <person name="Spackman E."/>
            <person name="Goraichik I."/>
            <person name="Dimitrov K.M."/>
            <person name="Suarez D.L."/>
            <person name="Swayne D.E."/>
        </authorList>
    </citation>
    <scope>NUCLEOTIDE SEQUENCE [LARGE SCALE GENOMIC DNA]</scope>
    <source>
        <strain evidence="3 4">DSM 26133</strain>
    </source>
</reference>
<sequence length="211" mass="24148">MIHSFENFSLIKYYMRTFLLFLVCLSTSALAQDSTDYYYKIPDYPENYNAGTVAARVVDGLGLRYYWGTVGLRADDLDYKPSPEARTAAETIDHIYGLTNVLVNSTRKLPNDFTKEEEEEELTFEEKRAKTLQNIREASEILKRSSAEDLASYKIIFISSRGTSEYPFWNQLNGPLADAIWHVGQVVSFRRASGNPFNSNVSLLRGRLRDQ</sequence>
<proteinExistence type="predicted"/>
<dbReference type="Gene3D" id="1.20.120.450">
    <property type="entry name" value="dinb family like domain"/>
    <property type="match status" value="1"/>
</dbReference>
<evidence type="ECO:0000313" key="4">
    <source>
        <dbReference type="Proteomes" id="UP000192472"/>
    </source>
</evidence>
<organism evidence="3 4">
    <name type="scientific">Reichenbachiella faecimaris</name>
    <dbReference type="NCBI Taxonomy" id="692418"/>
    <lineage>
        <taxon>Bacteria</taxon>
        <taxon>Pseudomonadati</taxon>
        <taxon>Bacteroidota</taxon>
        <taxon>Cytophagia</taxon>
        <taxon>Cytophagales</taxon>
        <taxon>Reichenbachiellaceae</taxon>
        <taxon>Reichenbachiella</taxon>
    </lineage>
</organism>
<evidence type="ECO:0000256" key="1">
    <source>
        <dbReference type="SAM" id="SignalP"/>
    </source>
</evidence>
<evidence type="ECO:0000313" key="3">
    <source>
        <dbReference type="EMBL" id="SMD35384.1"/>
    </source>
</evidence>
<gene>
    <name evidence="3" type="ORF">SAMN04488029_2487</name>
</gene>